<dbReference type="Gene3D" id="2.60.120.10">
    <property type="entry name" value="Jelly Rolls"/>
    <property type="match status" value="1"/>
</dbReference>
<comment type="caution">
    <text evidence="12">The sequence shown here is derived from an EMBL/GenBank/DDBJ whole genome shotgun (WGS) entry which is preliminary data.</text>
</comment>
<keyword evidence="3 10" id="KW-0812">Transmembrane</keyword>
<feature type="compositionally biased region" description="Basic and acidic residues" evidence="9">
    <location>
        <begin position="64"/>
        <end position="89"/>
    </location>
</feature>
<dbReference type="PRINTS" id="PR01463">
    <property type="entry name" value="EAGCHANLFMLY"/>
</dbReference>
<gene>
    <name evidence="12" type="ORF">FGO68_gene14280</name>
</gene>
<evidence type="ECO:0000256" key="1">
    <source>
        <dbReference type="ARBA" id="ARBA00004141"/>
    </source>
</evidence>
<keyword evidence="13" id="KW-1185">Reference proteome</keyword>
<dbReference type="InterPro" id="IPR003938">
    <property type="entry name" value="K_chnl_volt-dep_EAG/ELK/ERG"/>
</dbReference>
<feature type="compositionally biased region" description="Low complexity" evidence="9">
    <location>
        <begin position="265"/>
        <end position="278"/>
    </location>
</feature>
<evidence type="ECO:0000256" key="6">
    <source>
        <dbReference type="ARBA" id="ARBA00023136"/>
    </source>
</evidence>
<evidence type="ECO:0000256" key="2">
    <source>
        <dbReference type="ARBA" id="ARBA00022448"/>
    </source>
</evidence>
<name>A0A8J8P5D0_HALGN</name>
<evidence type="ECO:0000256" key="8">
    <source>
        <dbReference type="SAM" id="Coils"/>
    </source>
</evidence>
<accession>A0A8J8P5D0</accession>
<evidence type="ECO:0000256" key="5">
    <source>
        <dbReference type="ARBA" id="ARBA00023065"/>
    </source>
</evidence>
<feature type="coiled-coil region" evidence="8">
    <location>
        <begin position="1092"/>
        <end position="1126"/>
    </location>
</feature>
<keyword evidence="5" id="KW-0406">Ion transport</keyword>
<dbReference type="OrthoDB" id="415460at2759"/>
<sequence>MSGHKEVVGFTLGDEDDSQGLIQMSPSLLGEFSSGAKASRNLLGSQFKIDRSQRTSPTPGQTQEGDKLELGTNRLQRDSRHGGFRDFKTLSEPPVAKTPSERHGLLPPIVQKTPGTFSPQMHSTKAEKQRTGGFGEAANNASRRSFKQSSTRTEVVVVEIKSKKVVQREITSEQSSSSSDAVQPNAIEKIIRGKQKIGSMLSFKKANDKQSVKIGPIIDNEEKNSRGKYHGESHAQSENIEAHQTSESPNQQVAIARNPSNQPESSIIQQKSVSQSKVTQKRGMPAEILRQTTQILGNGALPINDQTHGISEESDNSEDIDIEEFLEISNRYQGRASMGSKAKPYMIYPDDKVRKYWDLLVSLIIIMSCFLTPVYLAFPDLQTDNMQILDQSMNLLFLIDIILSFISARYDSEHQIIDNPCVISKNYLCTWFLVDLSSVIPFELLFSFGSFNKITRFTRLGKLYKLLRMTKIMRVLRISKIKNKEVRNLSEIIKISAATERFIYLIITFTVMQHVVACLWIFVAKMDDDSSKANWIYIKDMVDENDQDVYVTALYFTVTTLVTVGYGDITPQSSQEKIFCMVIMIIGIVTFSYMTGSLSSIIQSIDSNEAHIQEKITVLNNLAQDYDLDVGLFRKLVKNIKYDHSRKQKDMVQFMEELPHKLKVELAFAVHQKMYKQVKFFEQKERSFIAWITKILKPSKIDDQEYAFKEGEDVVEMCFLAKGSIQYVLPRYDNKSFSAVAQGDHFGYLELADDPMFTQNDEVCSTSTAAEKLRANKTILRRFTLMSTGASEVLLLQVADLIKMRLEFPSAINDLFGKIKSEFQALTILKLELIRSQELEKVQTQSALLTQKSLGGQTSKSGESIPILRGVARKKLKSIVRFGVIGGLSKKLKGPQSPTFTKSATMGSDKLTAGISEQAMTPQNPIGKSLFQKRQTQKQPFSQPIHSEGTPIDIDFESKYKQDNSQMDKSFNSDLESYSDVPKQDFNIEQHQSMQLSDQSAAKNIYIESPNFQGRSADNSPAPRLPIVQDDFKSQIITNQNNMGSFSIGGGPMQPRQSIHFKEQIEVLNLEVSKGRCRQEEGDFTTQLKGEVKELKDMMKTLISAVENVKTDVKRVQEQNANLRYQIYRGKHRQSKRR</sequence>
<evidence type="ECO:0000259" key="11">
    <source>
        <dbReference type="PROSITE" id="PS50042"/>
    </source>
</evidence>
<evidence type="ECO:0000256" key="4">
    <source>
        <dbReference type="ARBA" id="ARBA00022989"/>
    </source>
</evidence>
<feature type="transmembrane region" description="Helical" evidence="10">
    <location>
        <begin position="549"/>
        <end position="566"/>
    </location>
</feature>
<feature type="compositionally biased region" description="Basic and acidic residues" evidence="9">
    <location>
        <begin position="220"/>
        <end position="235"/>
    </location>
</feature>
<evidence type="ECO:0000256" key="3">
    <source>
        <dbReference type="ARBA" id="ARBA00022692"/>
    </source>
</evidence>
<dbReference type="SUPFAM" id="SSF51206">
    <property type="entry name" value="cAMP-binding domain-like"/>
    <property type="match status" value="1"/>
</dbReference>
<organism evidence="12 13">
    <name type="scientific">Halteria grandinella</name>
    <dbReference type="NCBI Taxonomy" id="5974"/>
    <lineage>
        <taxon>Eukaryota</taxon>
        <taxon>Sar</taxon>
        <taxon>Alveolata</taxon>
        <taxon>Ciliophora</taxon>
        <taxon>Intramacronucleata</taxon>
        <taxon>Spirotrichea</taxon>
        <taxon>Stichotrichia</taxon>
        <taxon>Sporadotrichida</taxon>
        <taxon>Halteriidae</taxon>
        <taxon>Halteria</taxon>
    </lineage>
</organism>
<keyword evidence="7" id="KW-0407">Ion channel</keyword>
<feature type="region of interest" description="Disordered" evidence="9">
    <location>
        <begin position="212"/>
        <end position="283"/>
    </location>
</feature>
<dbReference type="PANTHER" id="PTHR47823:SF9">
    <property type="entry name" value="CHROMOSOME UNDETERMINED SCAFFOLD_10, WHOLE GENOME SHOTGUN SEQUENCE"/>
    <property type="match status" value="1"/>
</dbReference>
<dbReference type="GO" id="GO:0016020">
    <property type="term" value="C:membrane"/>
    <property type="evidence" value="ECO:0007669"/>
    <property type="project" value="UniProtKB-SubCell"/>
</dbReference>
<proteinExistence type="predicted"/>
<dbReference type="Pfam" id="PF00520">
    <property type="entry name" value="Ion_trans"/>
    <property type="match status" value="1"/>
</dbReference>
<dbReference type="PROSITE" id="PS50042">
    <property type="entry name" value="CNMP_BINDING_3"/>
    <property type="match status" value="1"/>
</dbReference>
<feature type="compositionally biased region" description="Polar residues" evidence="9">
    <location>
        <begin position="236"/>
        <end position="264"/>
    </location>
</feature>
<dbReference type="InterPro" id="IPR018490">
    <property type="entry name" value="cNMP-bd_dom_sf"/>
</dbReference>
<evidence type="ECO:0000313" key="13">
    <source>
        <dbReference type="Proteomes" id="UP000785679"/>
    </source>
</evidence>
<dbReference type="InterPro" id="IPR005821">
    <property type="entry name" value="Ion_trans_dom"/>
</dbReference>
<dbReference type="AlphaFoldDB" id="A0A8J8P5D0"/>
<dbReference type="Gene3D" id="1.10.287.70">
    <property type="match status" value="1"/>
</dbReference>
<dbReference type="InterPro" id="IPR014710">
    <property type="entry name" value="RmlC-like_jellyroll"/>
</dbReference>
<feature type="region of interest" description="Disordered" evidence="9">
    <location>
        <begin position="933"/>
        <end position="952"/>
    </location>
</feature>
<dbReference type="FunFam" id="1.10.287.70:FF:000123">
    <property type="entry name" value="Potassium channel KAT3"/>
    <property type="match status" value="1"/>
</dbReference>
<dbReference type="InterPro" id="IPR000595">
    <property type="entry name" value="cNMP-bd_dom"/>
</dbReference>
<feature type="transmembrane region" description="Helical" evidence="10">
    <location>
        <begin position="356"/>
        <end position="376"/>
    </location>
</feature>
<protein>
    <recommendedName>
        <fullName evidence="11">Cyclic nucleotide-binding domain-containing protein</fullName>
    </recommendedName>
</protein>
<feature type="compositionally biased region" description="Polar residues" evidence="9">
    <location>
        <begin position="139"/>
        <end position="153"/>
    </location>
</feature>
<feature type="compositionally biased region" description="Polar residues" evidence="9">
    <location>
        <begin position="933"/>
        <end position="945"/>
    </location>
</feature>
<feature type="transmembrane region" description="Helical" evidence="10">
    <location>
        <begin position="578"/>
        <end position="596"/>
    </location>
</feature>
<feature type="transmembrane region" description="Helical" evidence="10">
    <location>
        <begin position="502"/>
        <end position="523"/>
    </location>
</feature>
<evidence type="ECO:0000256" key="10">
    <source>
        <dbReference type="SAM" id="Phobius"/>
    </source>
</evidence>
<reference evidence="12" key="1">
    <citation type="submission" date="2019-06" db="EMBL/GenBank/DDBJ databases">
        <authorList>
            <person name="Zheng W."/>
        </authorList>
    </citation>
    <scope>NUCLEOTIDE SEQUENCE</scope>
    <source>
        <strain evidence="12">QDHG01</strain>
    </source>
</reference>
<keyword evidence="6 10" id="KW-0472">Membrane</keyword>
<keyword evidence="4 10" id="KW-1133">Transmembrane helix</keyword>
<dbReference type="Proteomes" id="UP000785679">
    <property type="component" value="Unassembled WGS sequence"/>
</dbReference>
<keyword evidence="8" id="KW-0175">Coiled coil</keyword>
<dbReference type="GO" id="GO:0005249">
    <property type="term" value="F:voltage-gated potassium channel activity"/>
    <property type="evidence" value="ECO:0007669"/>
    <property type="project" value="InterPro"/>
</dbReference>
<dbReference type="EMBL" id="RRYP01001497">
    <property type="protein sequence ID" value="TNV85871.1"/>
    <property type="molecule type" value="Genomic_DNA"/>
</dbReference>
<dbReference type="PANTHER" id="PTHR47823">
    <property type="entry name" value="ION_TRANS DOMAIN-CONTAINING PROTEIN"/>
    <property type="match status" value="1"/>
</dbReference>
<feature type="compositionally biased region" description="Polar residues" evidence="9">
    <location>
        <begin position="54"/>
        <end position="63"/>
    </location>
</feature>
<evidence type="ECO:0000256" key="9">
    <source>
        <dbReference type="SAM" id="MobiDB-lite"/>
    </source>
</evidence>
<feature type="domain" description="Cyclic nucleotide-binding" evidence="11">
    <location>
        <begin position="680"/>
        <end position="751"/>
    </location>
</feature>
<feature type="region of interest" description="Disordered" evidence="9">
    <location>
        <begin position="43"/>
        <end position="154"/>
    </location>
</feature>
<comment type="subcellular location">
    <subcellularLocation>
        <location evidence="1">Membrane</location>
        <topology evidence="1">Multi-pass membrane protein</topology>
    </subcellularLocation>
</comment>
<feature type="compositionally biased region" description="Polar residues" evidence="9">
    <location>
        <begin position="113"/>
        <end position="123"/>
    </location>
</feature>
<dbReference type="SUPFAM" id="SSF81324">
    <property type="entry name" value="Voltage-gated potassium channels"/>
    <property type="match status" value="1"/>
</dbReference>
<keyword evidence="2" id="KW-0813">Transport</keyword>
<evidence type="ECO:0000313" key="12">
    <source>
        <dbReference type="EMBL" id="TNV85871.1"/>
    </source>
</evidence>
<evidence type="ECO:0000256" key="7">
    <source>
        <dbReference type="ARBA" id="ARBA00023303"/>
    </source>
</evidence>
<feature type="region of interest" description="Disordered" evidence="9">
    <location>
        <begin position="1"/>
        <end position="24"/>
    </location>
</feature>